<evidence type="ECO:0000313" key="9">
    <source>
        <dbReference type="EMBL" id="KYK59850.1"/>
    </source>
</evidence>
<dbReference type="Proteomes" id="UP000076580">
    <property type="component" value="Chromosome 01"/>
</dbReference>
<dbReference type="SUPFAM" id="SSF52425">
    <property type="entry name" value="Cryptochrome/photolyase, N-terminal domain"/>
    <property type="match status" value="1"/>
</dbReference>
<organism evidence="9 10">
    <name type="scientific">Drechmeria coniospora</name>
    <name type="common">Nematophagous fungus</name>
    <name type="synonym">Meria coniospora</name>
    <dbReference type="NCBI Taxonomy" id="98403"/>
    <lineage>
        <taxon>Eukaryota</taxon>
        <taxon>Fungi</taxon>
        <taxon>Dikarya</taxon>
        <taxon>Ascomycota</taxon>
        <taxon>Pezizomycotina</taxon>
        <taxon>Sordariomycetes</taxon>
        <taxon>Hypocreomycetidae</taxon>
        <taxon>Hypocreales</taxon>
        <taxon>Ophiocordycipitaceae</taxon>
        <taxon>Drechmeria</taxon>
    </lineage>
</organism>
<feature type="binding site" evidence="6">
    <location>
        <begin position="674"/>
        <end position="676"/>
    </location>
    <ligand>
        <name>FAD</name>
        <dbReference type="ChEBI" id="CHEBI:57692"/>
    </ligand>
</feature>
<feature type="compositionally biased region" description="Polar residues" evidence="7">
    <location>
        <begin position="829"/>
        <end position="842"/>
    </location>
</feature>
<keyword evidence="10" id="KW-1185">Reference proteome</keyword>
<evidence type="ECO:0000256" key="1">
    <source>
        <dbReference type="ARBA" id="ARBA00001932"/>
    </source>
</evidence>
<feature type="compositionally biased region" description="Basic residues" evidence="7">
    <location>
        <begin position="771"/>
        <end position="786"/>
    </location>
</feature>
<feature type="region of interest" description="Disordered" evidence="7">
    <location>
        <begin position="761"/>
        <end position="876"/>
    </location>
</feature>
<protein>
    <submittedName>
        <fullName evidence="9">Putative cryptochrome DASH</fullName>
    </submittedName>
</protein>
<sequence>MSLAVPPSPPQGQATGSLDASRTHLFILFQYEQYLGHVPTCSLYSMHLLLTATEYGGLVHVHVGAVFHVRVLFVIHLALLVRVLVRTSIRVLPIVIAATSQLPTERRPGLVPVDLPLSGLIFPCWWMPENQIHGHAIPTRQRRRLPSNAQDDSSYVYVYVYLQPSSIYLLLRGPPPPLLPTSAGSPLGNHILVPHTPALASPTSVMAAGKVLVYLLRRDLRIADNPILHHLATSTDHGFTHLLPIYVFPSLQIEVSGFVKDGESSPYPEARSRVGKYWRCGPHRAKFLAQSVWDLKDSLERLSSGLLVRVGDVRDVLEHLLEAFGAAPAAPAVDAVWMTEELSSEEKHEQDAVAALCSESGVDFKLWPDEKYFVDDRDTGLVGYGDLPDIFTSYRKLQEPLRERPRAAMPPPEASSLPPFPAASWIPPQHHPFCVPQSLDDLEARLLEPLDDIVANPPPFPPGATSGHPFRGGETAALDRLRHLIESGAMTSYQTTRNGLLGLDFSTKLSGYLALGSLSARRIHQELLGFEDGTDPSYEAADGFGKGENEGTAGVRFELLWRDYMRLCTAKFDTKLFSLAGFKQDASYDKKWKTADEKAATASQEPSAEKISSILERFLTGTTGMGLIDASQRELFLTGYTSNRARQNSASFLAKHLNIDWRYGAEWYEMQLIDYDVSSNWANWQYISGVGNDPRGDARIFNPVKQAFEYDKEGAYVRTWVPELAGLEKDENVFQVWTTDTSELEQLGLKDNMMATDPIKRIEFTVDRKPRGPRRPFSRRRGRGRARGQGQSGGRGQRGRGPGRNGSSSNVDADADADGNADAEGTAGQGSSDAANVVRSTSPPRGAPRGPRRGIYFRGRHSRFGGRAGRGGYNNSGARGRGYYEAQVEHPQGGYGPGGGMVVGYPAPMYYPQPPMYGPHPGMPTGMGPMI</sequence>
<comment type="cofactor">
    <cofactor evidence="6">
        <name>FAD</name>
        <dbReference type="ChEBI" id="CHEBI:57692"/>
    </cofactor>
    <text evidence="6">Binds 1 FAD per subunit.</text>
</comment>
<feature type="compositionally biased region" description="Gly residues" evidence="7">
    <location>
        <begin position="790"/>
        <end position="804"/>
    </location>
</feature>
<dbReference type="PROSITE" id="PS51645">
    <property type="entry name" value="PHR_CRY_ALPHA_BETA"/>
    <property type="match status" value="1"/>
</dbReference>
<dbReference type="SUPFAM" id="SSF48173">
    <property type="entry name" value="Cryptochrome/photolyase FAD-binding domain"/>
    <property type="match status" value="1"/>
</dbReference>
<comment type="cofactor">
    <cofactor evidence="1">
        <name>(6R)-5,10-methylene-5,6,7,8-tetrahydrofolate</name>
        <dbReference type="ChEBI" id="CHEBI:15636"/>
    </cofactor>
</comment>
<dbReference type="AlphaFoldDB" id="A0A151GRZ5"/>
<feature type="binding site" evidence="6">
    <location>
        <position position="493"/>
    </location>
    <ligand>
        <name>FAD</name>
        <dbReference type="ChEBI" id="CHEBI:57692"/>
    </ligand>
</feature>
<gene>
    <name evidence="9" type="ORF">DCS_00984</name>
</gene>
<dbReference type="GeneID" id="63713627"/>
<dbReference type="EMBL" id="LAYC01000001">
    <property type="protein sequence ID" value="KYK59850.1"/>
    <property type="molecule type" value="Genomic_DNA"/>
</dbReference>
<dbReference type="InParanoid" id="A0A151GRZ5"/>
<accession>A0A151GRZ5</accession>
<dbReference type="InterPro" id="IPR014133">
    <property type="entry name" value="Cry_DASH"/>
</dbReference>
<comment type="similarity">
    <text evidence="2">Belongs to the DNA photolyase class-1 family.</text>
</comment>
<dbReference type="InterPro" id="IPR014729">
    <property type="entry name" value="Rossmann-like_a/b/a_fold"/>
</dbReference>
<dbReference type="GO" id="GO:0000719">
    <property type="term" value="P:photoreactive repair"/>
    <property type="evidence" value="ECO:0007669"/>
    <property type="project" value="TreeGrafter"/>
</dbReference>
<dbReference type="STRING" id="98403.A0A151GRZ5"/>
<dbReference type="InterPro" id="IPR036155">
    <property type="entry name" value="Crypto/Photolyase_N_sf"/>
</dbReference>
<dbReference type="InterPro" id="IPR006050">
    <property type="entry name" value="DNA_photolyase_N"/>
</dbReference>
<evidence type="ECO:0000256" key="6">
    <source>
        <dbReference type="PIRSR" id="PIRSR602081-1"/>
    </source>
</evidence>
<keyword evidence="5" id="KW-0157">Chromophore</keyword>
<comment type="caution">
    <text evidence="9">The sequence shown here is derived from an EMBL/GenBank/DDBJ whole genome shotgun (WGS) entry which is preliminary data.</text>
</comment>
<dbReference type="Gene3D" id="1.10.579.10">
    <property type="entry name" value="DNA Cyclobutane Dipyrimidine Photolyase, subunit A, domain 3"/>
    <property type="match status" value="1"/>
</dbReference>
<dbReference type="InterPro" id="IPR036134">
    <property type="entry name" value="Crypto/Photolyase_FAD-like_sf"/>
</dbReference>
<name>A0A151GRZ5_DRECN</name>
<evidence type="ECO:0000256" key="3">
    <source>
        <dbReference type="ARBA" id="ARBA00022630"/>
    </source>
</evidence>
<dbReference type="PANTHER" id="PTHR11455">
    <property type="entry name" value="CRYPTOCHROME"/>
    <property type="match status" value="1"/>
</dbReference>
<dbReference type="GO" id="GO:0003684">
    <property type="term" value="F:damaged DNA binding"/>
    <property type="evidence" value="ECO:0007669"/>
    <property type="project" value="TreeGrafter"/>
</dbReference>
<feature type="compositionally biased region" description="Basic and acidic residues" evidence="7">
    <location>
        <begin position="761"/>
        <end position="770"/>
    </location>
</feature>
<dbReference type="Gene3D" id="3.40.50.620">
    <property type="entry name" value="HUPs"/>
    <property type="match status" value="1"/>
</dbReference>
<reference evidence="9 10" key="1">
    <citation type="journal article" date="2016" name="Sci. Rep.">
        <title>Insights into Adaptations to a Near-Obligate Nematode Endoparasitic Lifestyle from the Finished Genome of Drechmeria coniospora.</title>
        <authorList>
            <person name="Zhang L."/>
            <person name="Zhou Z."/>
            <person name="Guo Q."/>
            <person name="Fokkens L."/>
            <person name="Miskei M."/>
            <person name="Pocsi I."/>
            <person name="Zhang W."/>
            <person name="Chen M."/>
            <person name="Wang L."/>
            <person name="Sun Y."/>
            <person name="Donzelli B.G."/>
            <person name="Gibson D.M."/>
            <person name="Nelson D.R."/>
            <person name="Luo J.G."/>
            <person name="Rep M."/>
            <person name="Liu H."/>
            <person name="Yang S."/>
            <person name="Wang J."/>
            <person name="Krasnoff S.B."/>
            <person name="Xu Y."/>
            <person name="Molnar I."/>
            <person name="Lin M."/>
        </authorList>
    </citation>
    <scope>NUCLEOTIDE SEQUENCE [LARGE SCALE GENOMIC DNA]</scope>
    <source>
        <strain evidence="9 10">ARSEF 6962</strain>
    </source>
</reference>
<evidence type="ECO:0000259" key="8">
    <source>
        <dbReference type="PROSITE" id="PS51645"/>
    </source>
</evidence>
<dbReference type="NCBIfam" id="TIGR02765">
    <property type="entry name" value="crypto_DASH"/>
    <property type="match status" value="1"/>
</dbReference>
<dbReference type="Pfam" id="PF03441">
    <property type="entry name" value="FAD_binding_7"/>
    <property type="match status" value="1"/>
</dbReference>
<evidence type="ECO:0000313" key="10">
    <source>
        <dbReference type="Proteomes" id="UP000076580"/>
    </source>
</evidence>
<keyword evidence="3 6" id="KW-0285">Flavoprotein</keyword>
<keyword evidence="4 6" id="KW-0274">FAD</keyword>
<dbReference type="Gene3D" id="1.25.40.80">
    <property type="match status" value="1"/>
</dbReference>
<evidence type="ECO:0000256" key="5">
    <source>
        <dbReference type="ARBA" id="ARBA00022991"/>
    </source>
</evidence>
<feature type="domain" description="Photolyase/cryptochrome alpha/beta" evidence="8">
    <location>
        <begin position="210"/>
        <end position="372"/>
    </location>
</feature>
<dbReference type="InterPro" id="IPR005101">
    <property type="entry name" value="Cryptochr/Photolyase_FAD-bd"/>
</dbReference>
<dbReference type="InterPro" id="IPR002081">
    <property type="entry name" value="Cryptochrome/DNA_photolyase_1"/>
</dbReference>
<dbReference type="GO" id="GO:0071949">
    <property type="term" value="F:FAD binding"/>
    <property type="evidence" value="ECO:0007669"/>
    <property type="project" value="TreeGrafter"/>
</dbReference>
<evidence type="ECO:0000256" key="7">
    <source>
        <dbReference type="SAM" id="MobiDB-lite"/>
    </source>
</evidence>
<feature type="binding site" evidence="6">
    <location>
        <begin position="506"/>
        <end position="510"/>
    </location>
    <ligand>
        <name>FAD</name>
        <dbReference type="ChEBI" id="CHEBI:57692"/>
    </ligand>
</feature>
<evidence type="ECO:0000256" key="2">
    <source>
        <dbReference type="ARBA" id="ARBA00005862"/>
    </source>
</evidence>
<dbReference type="PANTHER" id="PTHR11455:SF22">
    <property type="entry name" value="CRYPTOCHROME DASH"/>
    <property type="match status" value="1"/>
</dbReference>
<dbReference type="GO" id="GO:0003904">
    <property type="term" value="F:deoxyribodipyrimidine photo-lyase activity"/>
    <property type="evidence" value="ECO:0007669"/>
    <property type="project" value="TreeGrafter"/>
</dbReference>
<evidence type="ECO:0000256" key="4">
    <source>
        <dbReference type="ARBA" id="ARBA00022827"/>
    </source>
</evidence>
<dbReference type="PRINTS" id="PR00147">
    <property type="entry name" value="DNAPHOTLYASE"/>
</dbReference>
<dbReference type="RefSeq" id="XP_040659202.1">
    <property type="nucleotide sequence ID" value="XM_040798319.1"/>
</dbReference>
<proteinExistence type="inferred from homology"/>
<dbReference type="Pfam" id="PF00875">
    <property type="entry name" value="DNA_photolyase"/>
    <property type="match status" value="1"/>
</dbReference>